<dbReference type="AlphaFoldDB" id="A0A1H1MHA0"/>
<gene>
    <name evidence="1" type="ORF">SAMN05216490_0081</name>
</gene>
<sequence>MNKALIKLAYKQVIDNTSTGDFEKNVFNASYQEFLFKSQAYNMEGKFKTFSELKANDGRANSLHYKLSFAVGNFINRLNNRIPVLTDNADNNLVFEVPKFELIESDLTDKTKHLVAINYCTGVLTLLDVIGEYMILATGDVADSETFESFTLKMQPGLSVVFYHELINLQMAEVNGHDTLLKYNIKGNAL</sequence>
<organism evidence="1 2">
    <name type="scientific">Mucilaginibacter mallensis</name>
    <dbReference type="NCBI Taxonomy" id="652787"/>
    <lineage>
        <taxon>Bacteria</taxon>
        <taxon>Pseudomonadati</taxon>
        <taxon>Bacteroidota</taxon>
        <taxon>Sphingobacteriia</taxon>
        <taxon>Sphingobacteriales</taxon>
        <taxon>Sphingobacteriaceae</taxon>
        <taxon>Mucilaginibacter</taxon>
    </lineage>
</organism>
<protein>
    <submittedName>
        <fullName evidence="1">Uncharacterized protein</fullName>
    </submittedName>
</protein>
<name>A0A1H1MHA0_MUCMA</name>
<dbReference type="EMBL" id="LT629740">
    <property type="protein sequence ID" value="SDR86224.1"/>
    <property type="molecule type" value="Genomic_DNA"/>
</dbReference>
<keyword evidence="2" id="KW-1185">Reference proteome</keyword>
<accession>A0A1H1MHA0</accession>
<dbReference type="STRING" id="652787.SAMN05216490_0081"/>
<evidence type="ECO:0000313" key="1">
    <source>
        <dbReference type="EMBL" id="SDR86224.1"/>
    </source>
</evidence>
<dbReference type="Proteomes" id="UP000199679">
    <property type="component" value="Chromosome I"/>
</dbReference>
<dbReference type="RefSeq" id="WP_091367641.1">
    <property type="nucleotide sequence ID" value="NZ_LT629740.1"/>
</dbReference>
<proteinExistence type="predicted"/>
<reference evidence="1 2" key="1">
    <citation type="submission" date="2016-10" db="EMBL/GenBank/DDBJ databases">
        <authorList>
            <person name="de Groot N.N."/>
        </authorList>
    </citation>
    <scope>NUCLEOTIDE SEQUENCE [LARGE SCALE GENOMIC DNA]</scope>
    <source>
        <strain evidence="1 2">MP1X4</strain>
    </source>
</reference>
<dbReference type="OrthoDB" id="793934at2"/>
<evidence type="ECO:0000313" key="2">
    <source>
        <dbReference type="Proteomes" id="UP000199679"/>
    </source>
</evidence>